<dbReference type="AlphaFoldDB" id="A0AA39MWN3"/>
<accession>A0AA39MWN3</accession>
<sequence>MTKQQIVEHHRIKRFPPHFSRPNLLHVPHRIGSRIKNKGQSQSGYSTRSKHLPGYLNAETDLGTIPNPDEAPGYVYLRARMLHSPGLYDVDVDYQDSNVEASILGHRRICTQKTSHRLCSLT</sequence>
<dbReference type="EMBL" id="JAUEPS010000037">
    <property type="protein sequence ID" value="KAK0449806.1"/>
    <property type="molecule type" value="Genomic_DNA"/>
</dbReference>
<dbReference type="Proteomes" id="UP001175211">
    <property type="component" value="Unassembled WGS sequence"/>
</dbReference>
<keyword evidence="2" id="KW-1185">Reference proteome</keyword>
<comment type="caution">
    <text evidence="1">The sequence shown here is derived from an EMBL/GenBank/DDBJ whole genome shotgun (WGS) entry which is preliminary data.</text>
</comment>
<organism evidence="1 2">
    <name type="scientific">Armillaria tabescens</name>
    <name type="common">Ringless honey mushroom</name>
    <name type="synonym">Agaricus tabescens</name>
    <dbReference type="NCBI Taxonomy" id="1929756"/>
    <lineage>
        <taxon>Eukaryota</taxon>
        <taxon>Fungi</taxon>
        <taxon>Dikarya</taxon>
        <taxon>Basidiomycota</taxon>
        <taxon>Agaricomycotina</taxon>
        <taxon>Agaricomycetes</taxon>
        <taxon>Agaricomycetidae</taxon>
        <taxon>Agaricales</taxon>
        <taxon>Marasmiineae</taxon>
        <taxon>Physalacriaceae</taxon>
        <taxon>Desarmillaria</taxon>
    </lineage>
</organism>
<evidence type="ECO:0000313" key="2">
    <source>
        <dbReference type="Proteomes" id="UP001175211"/>
    </source>
</evidence>
<dbReference type="RefSeq" id="XP_060327098.1">
    <property type="nucleotide sequence ID" value="XM_060477958.1"/>
</dbReference>
<name>A0AA39MWN3_ARMTA</name>
<proteinExistence type="predicted"/>
<reference evidence="1" key="1">
    <citation type="submission" date="2023-06" db="EMBL/GenBank/DDBJ databases">
        <authorList>
            <consortium name="Lawrence Berkeley National Laboratory"/>
            <person name="Ahrendt S."/>
            <person name="Sahu N."/>
            <person name="Indic B."/>
            <person name="Wong-Bajracharya J."/>
            <person name="Merenyi Z."/>
            <person name="Ke H.-M."/>
            <person name="Monk M."/>
            <person name="Kocsube S."/>
            <person name="Drula E."/>
            <person name="Lipzen A."/>
            <person name="Balint B."/>
            <person name="Henrissat B."/>
            <person name="Andreopoulos B."/>
            <person name="Martin F.M."/>
            <person name="Harder C.B."/>
            <person name="Rigling D."/>
            <person name="Ford K.L."/>
            <person name="Foster G.D."/>
            <person name="Pangilinan J."/>
            <person name="Papanicolaou A."/>
            <person name="Barry K."/>
            <person name="LaButti K."/>
            <person name="Viragh M."/>
            <person name="Koriabine M."/>
            <person name="Yan M."/>
            <person name="Riley R."/>
            <person name="Champramary S."/>
            <person name="Plett K.L."/>
            <person name="Tsai I.J."/>
            <person name="Slot J."/>
            <person name="Sipos G."/>
            <person name="Plett J."/>
            <person name="Nagy L.G."/>
            <person name="Grigoriev I.V."/>
        </authorList>
    </citation>
    <scope>NUCLEOTIDE SEQUENCE</scope>
    <source>
        <strain evidence="1">CCBAS 213</strain>
    </source>
</reference>
<evidence type="ECO:0000313" key="1">
    <source>
        <dbReference type="EMBL" id="KAK0449806.1"/>
    </source>
</evidence>
<dbReference type="GeneID" id="85361506"/>
<gene>
    <name evidence="1" type="ORF">EV420DRAFT_1646799</name>
</gene>
<protein>
    <submittedName>
        <fullName evidence="1">Uncharacterized protein</fullName>
    </submittedName>
</protein>